<organism evidence="3 4">
    <name type="scientific">Homoserinimonas hongtaonis</name>
    <dbReference type="NCBI Taxonomy" id="2079791"/>
    <lineage>
        <taxon>Bacteria</taxon>
        <taxon>Bacillati</taxon>
        <taxon>Actinomycetota</taxon>
        <taxon>Actinomycetes</taxon>
        <taxon>Micrococcales</taxon>
        <taxon>Microbacteriaceae</taxon>
        <taxon>Homoserinimonas</taxon>
    </lineage>
</organism>
<accession>A0A2U1SX50</accession>
<dbReference type="Proteomes" id="UP000244978">
    <property type="component" value="Unassembled WGS sequence"/>
</dbReference>
<evidence type="ECO:0000256" key="1">
    <source>
        <dbReference type="SAM" id="Phobius"/>
    </source>
</evidence>
<protein>
    <recommendedName>
        <fullName evidence="2">Putative Flp pilus-assembly TadG-like N-terminal domain-containing protein</fullName>
    </recommendedName>
</protein>
<keyword evidence="1" id="KW-0812">Transmembrane</keyword>
<dbReference type="AlphaFoldDB" id="A0A2U1SX50"/>
<keyword evidence="4" id="KW-1185">Reference proteome</keyword>
<name>A0A2U1SX50_9MICO</name>
<comment type="caution">
    <text evidence="3">The sequence shown here is derived from an EMBL/GenBank/DDBJ whole genome shotgun (WGS) entry which is preliminary data.</text>
</comment>
<evidence type="ECO:0000313" key="3">
    <source>
        <dbReference type="EMBL" id="PWB96162.1"/>
    </source>
</evidence>
<evidence type="ECO:0000259" key="2">
    <source>
        <dbReference type="Pfam" id="PF13400"/>
    </source>
</evidence>
<sequence length="148" mass="15745">MQPSTLLTLRSETGSTLLLTIFYSMLSLTLVLLITAASSLYLERKRLLSLADGAALVGAEAFDLTQIASSTTGPRVTLTQAEVATAVNDYLAAVPHTFENLAVERAEPVDGRGATVALSAYWRPPMLSLLVPEGLRIEVEANARSVIG</sequence>
<feature type="transmembrane region" description="Helical" evidence="1">
    <location>
        <begin position="20"/>
        <end position="42"/>
    </location>
</feature>
<proteinExistence type="predicted"/>
<reference evidence="4" key="1">
    <citation type="submission" date="2018-04" db="EMBL/GenBank/DDBJ databases">
        <authorList>
            <person name="Liu S."/>
            <person name="Wang Z."/>
            <person name="Li J."/>
        </authorList>
    </citation>
    <scope>NUCLEOTIDE SEQUENCE [LARGE SCALE GENOMIC DNA]</scope>
    <source>
        <strain evidence="4">S1194</strain>
    </source>
</reference>
<dbReference type="EMBL" id="QEEX01000002">
    <property type="protein sequence ID" value="PWB96162.1"/>
    <property type="molecule type" value="Genomic_DNA"/>
</dbReference>
<feature type="domain" description="Putative Flp pilus-assembly TadG-like N-terminal" evidence="2">
    <location>
        <begin position="14"/>
        <end position="59"/>
    </location>
</feature>
<dbReference type="RefSeq" id="WP_108998401.1">
    <property type="nucleotide sequence ID" value="NZ_QEEX01000002.1"/>
</dbReference>
<dbReference type="InterPro" id="IPR028087">
    <property type="entry name" value="Tad_N"/>
</dbReference>
<keyword evidence="1" id="KW-1133">Transmembrane helix</keyword>
<dbReference type="Pfam" id="PF13400">
    <property type="entry name" value="Tad"/>
    <property type="match status" value="1"/>
</dbReference>
<evidence type="ECO:0000313" key="4">
    <source>
        <dbReference type="Proteomes" id="UP000244978"/>
    </source>
</evidence>
<gene>
    <name evidence="3" type="ORF">DF220_12355</name>
</gene>
<keyword evidence="1" id="KW-0472">Membrane</keyword>